<feature type="compositionally biased region" description="Polar residues" evidence="6">
    <location>
        <begin position="96"/>
        <end position="106"/>
    </location>
</feature>
<dbReference type="PANTHER" id="PTHR46896:SF3">
    <property type="entry name" value="FI06413P-RELATED"/>
    <property type="match status" value="1"/>
</dbReference>
<proteinExistence type="inferred from homology"/>
<dbReference type="AlphaFoldDB" id="A0A5B0RRM0"/>
<evidence type="ECO:0000256" key="4">
    <source>
        <dbReference type="ARBA" id="ARBA00022786"/>
    </source>
</evidence>
<feature type="compositionally biased region" description="Basic and acidic residues" evidence="6">
    <location>
        <begin position="49"/>
        <end position="62"/>
    </location>
</feature>
<feature type="compositionally biased region" description="Pro residues" evidence="6">
    <location>
        <begin position="133"/>
        <end position="146"/>
    </location>
</feature>
<keyword evidence="4" id="KW-0833">Ubl conjugation pathway</keyword>
<dbReference type="EMBL" id="VDEP01000146">
    <property type="protein sequence ID" value="KAA1127999.1"/>
    <property type="molecule type" value="Genomic_DNA"/>
</dbReference>
<evidence type="ECO:0000256" key="1">
    <source>
        <dbReference type="ARBA" id="ARBA00005234"/>
    </source>
</evidence>
<dbReference type="GO" id="GO:0070139">
    <property type="term" value="F:SUMO-specific endopeptidase activity"/>
    <property type="evidence" value="ECO:0007669"/>
    <property type="project" value="TreeGrafter"/>
</dbReference>
<feature type="compositionally biased region" description="Pro residues" evidence="6">
    <location>
        <begin position="64"/>
        <end position="73"/>
    </location>
</feature>
<evidence type="ECO:0000256" key="2">
    <source>
        <dbReference type="ARBA" id="ARBA00022553"/>
    </source>
</evidence>
<evidence type="ECO:0000256" key="5">
    <source>
        <dbReference type="ARBA" id="ARBA00022801"/>
    </source>
</evidence>
<organism evidence="8 9">
    <name type="scientific">Puccinia graminis f. sp. tritici</name>
    <dbReference type="NCBI Taxonomy" id="56615"/>
    <lineage>
        <taxon>Eukaryota</taxon>
        <taxon>Fungi</taxon>
        <taxon>Dikarya</taxon>
        <taxon>Basidiomycota</taxon>
        <taxon>Pucciniomycotina</taxon>
        <taxon>Pucciniomycetes</taxon>
        <taxon>Pucciniales</taxon>
        <taxon>Pucciniaceae</taxon>
        <taxon>Puccinia</taxon>
    </lineage>
</organism>
<gene>
    <name evidence="8" type="ORF">PGTUg99_016931</name>
</gene>
<dbReference type="InterPro" id="IPR051947">
    <property type="entry name" value="Sentrin-specific_protease"/>
</dbReference>
<dbReference type="GO" id="GO:0005634">
    <property type="term" value="C:nucleus"/>
    <property type="evidence" value="ECO:0007669"/>
    <property type="project" value="TreeGrafter"/>
</dbReference>
<accession>A0A5B0RRM0</accession>
<evidence type="ECO:0000313" key="9">
    <source>
        <dbReference type="Proteomes" id="UP000325313"/>
    </source>
</evidence>
<dbReference type="Gene3D" id="3.40.395.10">
    <property type="entry name" value="Adenoviral Proteinase, Chain A"/>
    <property type="match status" value="1"/>
</dbReference>
<evidence type="ECO:0000256" key="6">
    <source>
        <dbReference type="SAM" id="MobiDB-lite"/>
    </source>
</evidence>
<dbReference type="GO" id="GO:0006508">
    <property type="term" value="P:proteolysis"/>
    <property type="evidence" value="ECO:0007669"/>
    <property type="project" value="UniProtKB-KW"/>
</dbReference>
<dbReference type="InterPro" id="IPR038765">
    <property type="entry name" value="Papain-like_cys_pep_sf"/>
</dbReference>
<dbReference type="GO" id="GO:0005737">
    <property type="term" value="C:cytoplasm"/>
    <property type="evidence" value="ECO:0007669"/>
    <property type="project" value="TreeGrafter"/>
</dbReference>
<dbReference type="Proteomes" id="UP000325313">
    <property type="component" value="Unassembled WGS sequence"/>
</dbReference>
<dbReference type="InterPro" id="IPR003653">
    <property type="entry name" value="Peptidase_C48_C"/>
</dbReference>
<feature type="domain" description="Ubiquitin-like protease family profile" evidence="7">
    <location>
        <begin position="250"/>
        <end position="425"/>
    </location>
</feature>
<sequence length="486" mass="55182">MEFRSTKRAGSPSPDEQPSIFHTRQPEIVHTSFSYHMSRFRLLRGCITPDKDWSPHKSHTSEDPLPPFIPPSPIVNTPPTIVNTQGELSPIHPQHSHLTPPSGSQNKPDEQPAPPSISLQPPTETSKTEQSPPISPPALPLNPPPAIENAPTVLQSPNAASEREQASPTPPQPSTLHLPLGNEAVAVPPPTTVTFPPFEKDEQILFPIPDFMEPPATQNEMGTTKRVPDILPLLSGKDETCSHPNEVRKHQITKAELRRLRNNRFLNDILLQFGLELELSLVKSNNEELFKSIFLFNSFFFESLKRSRAVDRSNDPAIDEKQGYSLVCRWTKNVDIFSRKYIVFPVNEEDQPEKAMIMIFDSLGKTHPQDGQKLIRYFINEADHKLQKTLPESLIDEVPIIHVQVPQQENTYDCGMYVIHFFQVFFQRQDTMLASWKLEPELDADKISSCFKMWDGEAARFKRISFENELIEMIRKSGRINLATSK</sequence>
<reference evidence="8 9" key="1">
    <citation type="submission" date="2019-05" db="EMBL/GenBank/DDBJ databases">
        <title>Emergence of the Ug99 lineage of the wheat stem rust pathogen through somatic hybridization.</title>
        <authorList>
            <person name="Li F."/>
            <person name="Upadhyaya N.M."/>
            <person name="Sperschneider J."/>
            <person name="Matny O."/>
            <person name="Nguyen-Phuc H."/>
            <person name="Mago R."/>
            <person name="Raley C."/>
            <person name="Miller M.E."/>
            <person name="Silverstein K.A.T."/>
            <person name="Henningsen E."/>
            <person name="Hirsch C.D."/>
            <person name="Visser B."/>
            <person name="Pretorius Z.A."/>
            <person name="Steffenson B.J."/>
            <person name="Schwessinger B."/>
            <person name="Dodds P.N."/>
            <person name="Figueroa M."/>
        </authorList>
    </citation>
    <scope>NUCLEOTIDE SEQUENCE [LARGE SCALE GENOMIC DNA]</scope>
    <source>
        <strain evidence="8 9">Ug99</strain>
    </source>
</reference>
<comment type="similarity">
    <text evidence="1">Belongs to the peptidase C48 family.</text>
</comment>
<evidence type="ECO:0000256" key="3">
    <source>
        <dbReference type="ARBA" id="ARBA00022670"/>
    </source>
</evidence>
<dbReference type="PROSITE" id="PS50600">
    <property type="entry name" value="ULP_PROTEASE"/>
    <property type="match status" value="1"/>
</dbReference>
<dbReference type="PANTHER" id="PTHR46896">
    <property type="entry name" value="SENTRIN-SPECIFIC PROTEASE"/>
    <property type="match status" value="1"/>
</dbReference>
<feature type="region of interest" description="Disordered" evidence="6">
    <location>
        <begin position="1"/>
        <end position="26"/>
    </location>
</feature>
<comment type="caution">
    <text evidence="8">The sequence shown here is derived from an EMBL/GenBank/DDBJ whole genome shotgun (WGS) entry which is preliminary data.</text>
</comment>
<keyword evidence="5" id="KW-0378">Hydrolase</keyword>
<keyword evidence="3" id="KW-0645">Protease</keyword>
<feature type="compositionally biased region" description="Polar residues" evidence="6">
    <location>
        <begin position="117"/>
        <end position="130"/>
    </location>
</feature>
<dbReference type="Pfam" id="PF02902">
    <property type="entry name" value="Peptidase_C48"/>
    <property type="match status" value="1"/>
</dbReference>
<evidence type="ECO:0000259" key="7">
    <source>
        <dbReference type="PROSITE" id="PS50600"/>
    </source>
</evidence>
<evidence type="ECO:0000313" key="8">
    <source>
        <dbReference type="EMBL" id="KAA1127999.1"/>
    </source>
</evidence>
<protein>
    <recommendedName>
        <fullName evidence="7">Ubiquitin-like protease family profile domain-containing protein</fullName>
    </recommendedName>
</protein>
<keyword evidence="2" id="KW-0597">Phosphoprotein</keyword>
<feature type="region of interest" description="Disordered" evidence="6">
    <location>
        <begin position="47"/>
        <end position="197"/>
    </location>
</feature>
<dbReference type="GO" id="GO:0016926">
    <property type="term" value="P:protein desumoylation"/>
    <property type="evidence" value="ECO:0007669"/>
    <property type="project" value="TreeGrafter"/>
</dbReference>
<name>A0A5B0RRM0_PUCGR</name>
<dbReference type="SUPFAM" id="SSF54001">
    <property type="entry name" value="Cysteine proteinases"/>
    <property type="match status" value="1"/>
</dbReference>